<protein>
    <recommendedName>
        <fullName evidence="1">H-type lectin domain-containing protein</fullName>
    </recommendedName>
</protein>
<dbReference type="InterPro" id="IPR019019">
    <property type="entry name" value="H-type_lectin_domain"/>
</dbReference>
<reference evidence="2" key="1">
    <citation type="submission" date="2019-08" db="EMBL/GenBank/DDBJ databases">
        <title>The improved chromosome-level genome for the pearl oyster Pinctada fucata martensii using PacBio sequencing and Hi-C.</title>
        <authorList>
            <person name="Zheng Z."/>
        </authorList>
    </citation>
    <scope>NUCLEOTIDE SEQUENCE</scope>
    <source>
        <strain evidence="2">ZZ-2019</strain>
        <tissue evidence="2">Adductor muscle</tissue>
    </source>
</reference>
<feature type="domain" description="H-type lectin" evidence="1">
    <location>
        <begin position="2"/>
        <end position="63"/>
    </location>
</feature>
<gene>
    <name evidence="2" type="ORF">FSP39_018930</name>
</gene>
<evidence type="ECO:0000313" key="3">
    <source>
        <dbReference type="Proteomes" id="UP001186944"/>
    </source>
</evidence>
<dbReference type="AlphaFoldDB" id="A0AA89BXN4"/>
<accession>A0AA89BXN4</accession>
<proteinExistence type="predicted"/>
<dbReference type="GO" id="GO:0007155">
    <property type="term" value="P:cell adhesion"/>
    <property type="evidence" value="ECO:0007669"/>
    <property type="project" value="InterPro"/>
</dbReference>
<organism evidence="2 3">
    <name type="scientific">Pinctada imbricata</name>
    <name type="common">Atlantic pearl-oyster</name>
    <name type="synonym">Pinctada martensii</name>
    <dbReference type="NCBI Taxonomy" id="66713"/>
    <lineage>
        <taxon>Eukaryota</taxon>
        <taxon>Metazoa</taxon>
        <taxon>Spiralia</taxon>
        <taxon>Lophotrochozoa</taxon>
        <taxon>Mollusca</taxon>
        <taxon>Bivalvia</taxon>
        <taxon>Autobranchia</taxon>
        <taxon>Pteriomorphia</taxon>
        <taxon>Pterioida</taxon>
        <taxon>Pterioidea</taxon>
        <taxon>Pteriidae</taxon>
        <taxon>Pinctada</taxon>
    </lineage>
</organism>
<dbReference type="SUPFAM" id="SSF141086">
    <property type="entry name" value="Agglutinin HPA-like"/>
    <property type="match status" value="1"/>
</dbReference>
<name>A0AA89BXN4_PINIB</name>
<dbReference type="InterPro" id="IPR037221">
    <property type="entry name" value="H-type_lectin_dom_sf"/>
</dbReference>
<dbReference type="GO" id="GO:0030246">
    <property type="term" value="F:carbohydrate binding"/>
    <property type="evidence" value="ECO:0007669"/>
    <property type="project" value="InterPro"/>
</dbReference>
<evidence type="ECO:0000259" key="1">
    <source>
        <dbReference type="Pfam" id="PF09458"/>
    </source>
</evidence>
<evidence type="ECO:0000313" key="2">
    <source>
        <dbReference type="EMBL" id="KAK3100369.1"/>
    </source>
</evidence>
<dbReference type="Pfam" id="PF09458">
    <property type="entry name" value="H_lectin"/>
    <property type="match status" value="1"/>
</dbReference>
<dbReference type="Proteomes" id="UP001186944">
    <property type="component" value="Unassembled WGS sequence"/>
</dbReference>
<keyword evidence="3" id="KW-1185">Reference proteome</keyword>
<sequence>MKFEPPFSKTPAISFGMTHLRSDYRRNVRAIVKTKNITRYGFELILKSDGDTIQWALGATWMACPAR</sequence>
<dbReference type="Gene3D" id="2.60.40.2080">
    <property type="match status" value="1"/>
</dbReference>
<comment type="caution">
    <text evidence="2">The sequence shown here is derived from an EMBL/GenBank/DDBJ whole genome shotgun (WGS) entry which is preliminary data.</text>
</comment>
<dbReference type="EMBL" id="VSWD01000006">
    <property type="protein sequence ID" value="KAK3100369.1"/>
    <property type="molecule type" value="Genomic_DNA"/>
</dbReference>